<dbReference type="EMBL" id="ML986591">
    <property type="protein sequence ID" value="KAF2267367.1"/>
    <property type="molecule type" value="Genomic_DNA"/>
</dbReference>
<dbReference type="Proteomes" id="UP000800093">
    <property type="component" value="Unassembled WGS sequence"/>
</dbReference>
<organism evidence="2 3">
    <name type="scientific">Lojkania enalia</name>
    <dbReference type="NCBI Taxonomy" id="147567"/>
    <lineage>
        <taxon>Eukaryota</taxon>
        <taxon>Fungi</taxon>
        <taxon>Dikarya</taxon>
        <taxon>Ascomycota</taxon>
        <taxon>Pezizomycotina</taxon>
        <taxon>Dothideomycetes</taxon>
        <taxon>Pleosporomycetidae</taxon>
        <taxon>Pleosporales</taxon>
        <taxon>Pleosporales incertae sedis</taxon>
        <taxon>Lojkania</taxon>
    </lineage>
</organism>
<sequence length="180" mass="19478">MIFELSFLAVLLARVECAVSSQSNFSLYAYGTGLNPGLRLFYGDGHAYVGSKAPSFISQAVNITLSEKGDDAQFVATPERTVGWAAQPTMLVDMDTNSFDPVGFTWGNETLDNSSSTVGFGIYGGWAFHRNDEGTIEMKFYATPTNESDVYLVKWNGGETKSVDGISISLRTQAPVVITS</sequence>
<name>A0A9P4KDT1_9PLEO</name>
<proteinExistence type="predicted"/>
<accession>A0A9P4KDT1</accession>
<evidence type="ECO:0000313" key="3">
    <source>
        <dbReference type="Proteomes" id="UP000800093"/>
    </source>
</evidence>
<feature type="chain" id="PRO_5040375185" evidence="1">
    <location>
        <begin position="18"/>
        <end position="180"/>
    </location>
</feature>
<gene>
    <name evidence="2" type="ORF">CC78DRAFT_577078</name>
</gene>
<evidence type="ECO:0000256" key="1">
    <source>
        <dbReference type="SAM" id="SignalP"/>
    </source>
</evidence>
<comment type="caution">
    <text evidence="2">The sequence shown here is derived from an EMBL/GenBank/DDBJ whole genome shotgun (WGS) entry which is preliminary data.</text>
</comment>
<keyword evidence="3" id="KW-1185">Reference proteome</keyword>
<dbReference type="OrthoDB" id="5230873at2759"/>
<feature type="signal peptide" evidence="1">
    <location>
        <begin position="1"/>
        <end position="17"/>
    </location>
</feature>
<evidence type="ECO:0000313" key="2">
    <source>
        <dbReference type="EMBL" id="KAF2267367.1"/>
    </source>
</evidence>
<protein>
    <submittedName>
        <fullName evidence="2">Uncharacterized protein</fullName>
    </submittedName>
</protein>
<keyword evidence="1" id="KW-0732">Signal</keyword>
<dbReference type="AlphaFoldDB" id="A0A9P4KDT1"/>
<reference evidence="3" key="1">
    <citation type="journal article" date="2020" name="Stud. Mycol.">
        <title>101 Dothideomycetes genomes: A test case for predicting lifestyles and emergence of pathogens.</title>
        <authorList>
            <person name="Haridas S."/>
            <person name="Albert R."/>
            <person name="Binder M."/>
            <person name="Bloem J."/>
            <person name="LaButti K."/>
            <person name="Salamov A."/>
            <person name="Andreopoulos B."/>
            <person name="Baker S."/>
            <person name="Barry K."/>
            <person name="Bills G."/>
            <person name="Bluhm B."/>
            <person name="Cannon C."/>
            <person name="Castanera R."/>
            <person name="Culley D."/>
            <person name="Daum C."/>
            <person name="Ezra D."/>
            <person name="Gonzalez J."/>
            <person name="Henrissat B."/>
            <person name="Kuo A."/>
            <person name="Liang C."/>
            <person name="Lipzen A."/>
            <person name="Lutzoni F."/>
            <person name="Magnuson J."/>
            <person name="Mondo S."/>
            <person name="Nolan M."/>
            <person name="Ohm R."/>
            <person name="Pangilinan J."/>
            <person name="Park H.-J."/>
            <person name="Ramirez L."/>
            <person name="Alfaro M."/>
            <person name="Sun H."/>
            <person name="Tritt A."/>
            <person name="Yoshinaga Y."/>
            <person name="Zwiers L.-H."/>
            <person name="Turgeon B."/>
            <person name="Goodwin S."/>
            <person name="Spatafora J."/>
            <person name="Crous P."/>
            <person name="Grigoriev I."/>
        </authorList>
    </citation>
    <scope>NUCLEOTIDE SEQUENCE [LARGE SCALE GENOMIC DNA]</scope>
    <source>
        <strain evidence="3">CBS 304.66</strain>
    </source>
</reference>